<sequence>MEGNPDSEKAEVFATNVLTEPDVEAVKKSRVPLSKRKVPNGEGPKRKPKKSKTSQITAGVEGVEGAPINDPRVKDSQTLEGFRSRTMKSVVAKRHLRHFRDHYSINPKVQMRVPLEGEPVDFPLEEGYTPVFWELFNYGLRLRASPFVNSLLSVIGRTPGYFTFFVLEEKFFGGLTNFSEKGRFRSSDFDMNLLNAAKQPASP</sequence>
<name>A0AAV3R7E5_LITER</name>
<comment type="caution">
    <text evidence="2">The sequence shown here is derived from an EMBL/GenBank/DDBJ whole genome shotgun (WGS) entry which is preliminary data.</text>
</comment>
<reference evidence="2 3" key="1">
    <citation type="submission" date="2024-01" db="EMBL/GenBank/DDBJ databases">
        <title>The complete chloroplast genome sequence of Lithospermum erythrorhizon: insights into the phylogenetic relationship among Boraginaceae species and the maternal lineages of purple gromwells.</title>
        <authorList>
            <person name="Okada T."/>
            <person name="Watanabe K."/>
        </authorList>
    </citation>
    <scope>NUCLEOTIDE SEQUENCE [LARGE SCALE GENOMIC DNA]</scope>
</reference>
<feature type="compositionally biased region" description="Basic residues" evidence="1">
    <location>
        <begin position="28"/>
        <end position="38"/>
    </location>
</feature>
<dbReference type="EMBL" id="BAABME010025542">
    <property type="protein sequence ID" value="GAA0172312.1"/>
    <property type="molecule type" value="Genomic_DNA"/>
</dbReference>
<keyword evidence="3" id="KW-1185">Reference proteome</keyword>
<evidence type="ECO:0000313" key="2">
    <source>
        <dbReference type="EMBL" id="GAA0172312.1"/>
    </source>
</evidence>
<proteinExistence type="predicted"/>
<dbReference type="AlphaFoldDB" id="A0AAV3R7E5"/>
<evidence type="ECO:0000313" key="3">
    <source>
        <dbReference type="Proteomes" id="UP001454036"/>
    </source>
</evidence>
<dbReference type="Proteomes" id="UP001454036">
    <property type="component" value="Unassembled WGS sequence"/>
</dbReference>
<protein>
    <submittedName>
        <fullName evidence="2">Uncharacterized protein</fullName>
    </submittedName>
</protein>
<organism evidence="2 3">
    <name type="scientific">Lithospermum erythrorhizon</name>
    <name type="common">Purple gromwell</name>
    <name type="synonym">Lithospermum officinale var. erythrorhizon</name>
    <dbReference type="NCBI Taxonomy" id="34254"/>
    <lineage>
        <taxon>Eukaryota</taxon>
        <taxon>Viridiplantae</taxon>
        <taxon>Streptophyta</taxon>
        <taxon>Embryophyta</taxon>
        <taxon>Tracheophyta</taxon>
        <taxon>Spermatophyta</taxon>
        <taxon>Magnoliopsida</taxon>
        <taxon>eudicotyledons</taxon>
        <taxon>Gunneridae</taxon>
        <taxon>Pentapetalae</taxon>
        <taxon>asterids</taxon>
        <taxon>lamiids</taxon>
        <taxon>Boraginales</taxon>
        <taxon>Boraginaceae</taxon>
        <taxon>Boraginoideae</taxon>
        <taxon>Lithospermeae</taxon>
        <taxon>Lithospermum</taxon>
    </lineage>
</organism>
<accession>A0AAV3R7E5</accession>
<gene>
    <name evidence="2" type="ORF">LIER_41316</name>
</gene>
<evidence type="ECO:0000256" key="1">
    <source>
        <dbReference type="SAM" id="MobiDB-lite"/>
    </source>
</evidence>
<feature type="region of interest" description="Disordered" evidence="1">
    <location>
        <begin position="24"/>
        <end position="57"/>
    </location>
</feature>